<organism evidence="2 3">
    <name type="scientific">Aureobasidium pullulans</name>
    <name type="common">Black yeast</name>
    <name type="synonym">Pullularia pullulans</name>
    <dbReference type="NCBI Taxonomy" id="5580"/>
    <lineage>
        <taxon>Eukaryota</taxon>
        <taxon>Fungi</taxon>
        <taxon>Dikarya</taxon>
        <taxon>Ascomycota</taxon>
        <taxon>Pezizomycotina</taxon>
        <taxon>Dothideomycetes</taxon>
        <taxon>Dothideomycetidae</taxon>
        <taxon>Dothideales</taxon>
        <taxon>Saccotheciaceae</taxon>
        <taxon>Aureobasidium</taxon>
    </lineage>
</organism>
<protein>
    <recommendedName>
        <fullName evidence="1">Glutamyl-tRNA amidotransferase complex subunit Gta3 domain-containing protein</fullName>
    </recommendedName>
</protein>
<dbReference type="AlphaFoldDB" id="A0A4T0BN30"/>
<dbReference type="Proteomes" id="UP000308724">
    <property type="component" value="Unassembled WGS sequence"/>
</dbReference>
<sequence length="207" mass="22809">MPAIRSLTNTLRTRIQPAHLHTTRPAFHTPPPKIDVEALLATPTWSLESLLPPSTPSTSTPIISSKQLHHLLRLSALPPPEDAAEEAKMLSSLSSHLHFVNEIRKVHVSGLTPLQSLRDETAAGIEMQEIGMKDLEEAFNKEEVKGTYYTRIRRDQDRIEEGESAKTWHVLGAARKKVGSPLIGCTAHLQAPPPRPPLQGPSAVLNF</sequence>
<reference evidence="2 3" key="1">
    <citation type="submission" date="2018-10" db="EMBL/GenBank/DDBJ databases">
        <title>Fifty Aureobasidium pullulans genomes reveal a recombining polyextremotolerant generalist.</title>
        <authorList>
            <person name="Gostincar C."/>
            <person name="Turk M."/>
            <person name="Zajc J."/>
            <person name="Gunde-Cimerman N."/>
        </authorList>
    </citation>
    <scope>NUCLEOTIDE SEQUENCE [LARGE SCALE GENOMIC DNA]</scope>
    <source>
        <strain evidence="2 3">EXF-1645</strain>
    </source>
</reference>
<dbReference type="EMBL" id="QZBZ01000194">
    <property type="protein sequence ID" value="TIA33444.1"/>
    <property type="molecule type" value="Genomic_DNA"/>
</dbReference>
<dbReference type="Pfam" id="PF20978">
    <property type="entry name" value="Gta3"/>
    <property type="match status" value="1"/>
</dbReference>
<proteinExistence type="predicted"/>
<evidence type="ECO:0000259" key="1">
    <source>
        <dbReference type="Pfam" id="PF20978"/>
    </source>
</evidence>
<feature type="domain" description="Glutamyl-tRNA amidotransferase complex subunit Gta3" evidence="1">
    <location>
        <begin position="61"/>
        <end position="114"/>
    </location>
</feature>
<dbReference type="InterPro" id="IPR049545">
    <property type="entry name" value="Gta3_dom"/>
</dbReference>
<name>A0A4T0BN30_AURPU</name>
<evidence type="ECO:0000313" key="3">
    <source>
        <dbReference type="Proteomes" id="UP000308724"/>
    </source>
</evidence>
<gene>
    <name evidence="2" type="ORF">D6C78_07549</name>
</gene>
<accession>A0A4T0BN30</accession>
<evidence type="ECO:0000313" key="2">
    <source>
        <dbReference type="EMBL" id="TIA33444.1"/>
    </source>
</evidence>
<comment type="caution">
    <text evidence="2">The sequence shown here is derived from an EMBL/GenBank/DDBJ whole genome shotgun (WGS) entry which is preliminary data.</text>
</comment>